<keyword evidence="1" id="KW-1133">Transmembrane helix</keyword>
<reference evidence="2" key="2">
    <citation type="submission" date="2020-07" db="EMBL/GenBank/DDBJ databases">
        <title>Genome of starter culture bacteria Kocuria salsicia reveals its technological properties and safety for usage in meat industry.</title>
        <authorList>
            <person name="Michael M."/>
            <person name="Konstantin K."/>
            <person name="Evgenii K."/>
            <person name="Galina S."/>
            <person name="Oksana K."/>
            <person name="Andrei L."/>
        </authorList>
    </citation>
    <scope>NUCLEOTIDE SEQUENCE [LARGE SCALE GENOMIC DNA]</scope>
    <source>
        <strain evidence="2">80</strain>
    </source>
</reference>
<feature type="transmembrane region" description="Helical" evidence="1">
    <location>
        <begin position="36"/>
        <end position="55"/>
    </location>
</feature>
<keyword evidence="1" id="KW-0472">Membrane</keyword>
<dbReference type="EMBL" id="CP059343">
    <property type="protein sequence ID" value="QMS56117.1"/>
    <property type="molecule type" value="Genomic_DNA"/>
</dbReference>
<dbReference type="InterPro" id="IPR043130">
    <property type="entry name" value="CDP-OH_PTrfase_TM_dom"/>
</dbReference>
<keyword evidence="1" id="KW-0812">Transmembrane</keyword>
<protein>
    <recommendedName>
        <fullName evidence="4">CDP-diacylglycerol--glycerol-3-phosphate 3-phosphatidyltransferase</fullName>
    </recommendedName>
</protein>
<dbReference type="KEGG" id="kvr:CIB50_0000817"/>
<dbReference type="AlphaFoldDB" id="A0A7D7Q2R2"/>
<feature type="transmembrane region" description="Helical" evidence="1">
    <location>
        <begin position="189"/>
        <end position="209"/>
    </location>
</feature>
<gene>
    <name evidence="2" type="ORF">CIB50_0000817</name>
</gene>
<sequence length="220" mass="23014">MATTDPLRRPIPQRSAGWATAIAGALQRAGLRPNHISVASVLVSLVGCGCLVVSVHADDAARALSLVLAALCIPLRLLCNMFDGMLAVEGGLRTPTGELYNEVPDRISDLALLAGAGWAASSVAGGAALGWLAGSLAVLTAYVRTLGVSAGCAQQFGGVLPKQRRMWLLMAGILLSVTEPWWGWPRGTVLWVTLVLVVLGCALTVATRLRAVARELREKG</sequence>
<name>A0A7D7Q2R2_KOCVA</name>
<dbReference type="Gene3D" id="1.20.120.1760">
    <property type="match status" value="1"/>
</dbReference>
<evidence type="ECO:0000313" key="3">
    <source>
        <dbReference type="Proteomes" id="UP000216825"/>
    </source>
</evidence>
<organism evidence="2 3">
    <name type="scientific">Kocuria varians</name>
    <name type="common">Micrococcus varians</name>
    <dbReference type="NCBI Taxonomy" id="1272"/>
    <lineage>
        <taxon>Bacteria</taxon>
        <taxon>Bacillati</taxon>
        <taxon>Actinomycetota</taxon>
        <taxon>Actinomycetes</taxon>
        <taxon>Micrococcales</taxon>
        <taxon>Micrococcaceae</taxon>
        <taxon>Kocuria</taxon>
    </lineage>
</organism>
<evidence type="ECO:0008006" key="4">
    <source>
        <dbReference type="Google" id="ProtNLM"/>
    </source>
</evidence>
<feature type="transmembrane region" description="Helical" evidence="1">
    <location>
        <begin position="166"/>
        <end position="183"/>
    </location>
</feature>
<evidence type="ECO:0000256" key="1">
    <source>
        <dbReference type="SAM" id="Phobius"/>
    </source>
</evidence>
<dbReference type="Proteomes" id="UP000216825">
    <property type="component" value="Chromosome"/>
</dbReference>
<accession>A0A7D7Q2R2</accession>
<reference evidence="2" key="1">
    <citation type="submission" date="2017-08" db="EMBL/GenBank/DDBJ databases">
        <authorList>
            <person name="Minaev M."/>
            <person name="Kurbakov K.A."/>
            <person name="Solodovnikova G.I."/>
            <person name="Kuznetsova O.A."/>
            <person name="Lisitsyn A.B."/>
        </authorList>
    </citation>
    <scope>NUCLEOTIDE SEQUENCE</scope>
    <source>
        <strain evidence="2">80</strain>
    </source>
</reference>
<keyword evidence="3" id="KW-1185">Reference proteome</keyword>
<dbReference type="RefSeq" id="WP_055082955.1">
    <property type="nucleotide sequence ID" value="NZ_CP059343.1"/>
</dbReference>
<evidence type="ECO:0000313" key="2">
    <source>
        <dbReference type="EMBL" id="QMS56117.1"/>
    </source>
</evidence>
<proteinExistence type="predicted"/>
<feature type="transmembrane region" description="Helical" evidence="1">
    <location>
        <begin position="61"/>
        <end position="79"/>
    </location>
</feature>